<dbReference type="VEuPathDB" id="FungiDB:AeMF1_019607"/>
<protein>
    <recommendedName>
        <fullName evidence="3">Rap-GAP domain-containing protein</fullName>
    </recommendedName>
</protein>
<dbReference type="InterPro" id="IPR016024">
    <property type="entry name" value="ARM-type_fold"/>
</dbReference>
<feature type="region of interest" description="Disordered" evidence="2">
    <location>
        <begin position="472"/>
        <end position="498"/>
    </location>
</feature>
<organism evidence="4 5">
    <name type="scientific">Aphanomyces euteiches</name>
    <dbReference type="NCBI Taxonomy" id="100861"/>
    <lineage>
        <taxon>Eukaryota</taxon>
        <taxon>Sar</taxon>
        <taxon>Stramenopiles</taxon>
        <taxon>Oomycota</taxon>
        <taxon>Saprolegniomycetes</taxon>
        <taxon>Saprolegniales</taxon>
        <taxon>Verrucalvaceae</taxon>
        <taxon>Aphanomyces</taxon>
    </lineage>
</organism>
<proteinExistence type="predicted"/>
<dbReference type="InterPro" id="IPR046859">
    <property type="entry name" value="RGPA/RALGAPB_N"/>
</dbReference>
<sequence>MFLSWVSKCELLQAPPEAHVLKGFNEGCQRGICSMVVGFLSASPPETPQGEGTPPPPPMSVLTTPTHVRWSMEAIGHSFALGIEDSDVILGAIRVYEQWLGVSSTDARLKCMQVQGQEFIRDLLGHMSLLFEDKEVHRSKPELIAKHAQLCLTVLDLYSLVGRKRASQLTPATWDHFLRLLLGVTDCVLHGSKHTLASSLCAPLIRVILEQFIISLRITGVKGELWNMLLKFCRRWLHRKAVIEQWHAVSLALTKHLLVRINPTAQSSTASTTISIAWADRRSTSLELDSPLLAYAWYRIMRVIGHPSLFVDPDVYLAAITGVRQLAEVLSYAKPATTSSSPTTPVATEAQLPDVNTILRILGPWLFDASLNRTHLERFALCRAEAIRCLGWLLCHHGVGRTKQISWPFTIRALIAIQKALLDEDEVLVAAAVVSCSRIFGTHGTHTLRGVGVLAGSFHHAIDHVLRLSVSKQPQRKESGNNNPSSPRSSKRGSMTSLDDPALAPLSIGGVAVTALRRACIEACSSLLTIHSHYPLSITKQVEKRLVPPELESTPGLYSTLPRYQSSNVVTLIINYLKTEQDPTNQQMAMWQLTIAVQKEALFWSMGLASTRNSQVPQTITTICSFLTKVPSRWKPAVLFTALECLRYLTIVSEHLYKHVFSSCVFLISCVCEFMATNAQILRSTRSPPAYLDQLIASATSCLLEWVVTTPQLLSKAQIMVKVIATTVDAADFRMEFMPVTPHVDDATRQSAQHLLEYLIKHHAQGSNCNEGKMTYDHETVHYTWNRQTIVSIREANDNVHVTLRDSSGCYQWQAHPQYFPSKLSNQGTTTPFKVTAESTSPTHNANGALVKMDSERTDPLLRSLRKNASNLTHWTSDELWEGNSGKFAEPSFKSHESQVELFASLLEKQSKAFMEYDVQVSQTQPLVAPPSALTTTHQARRLLSQLGFIAIASWGSLLPLACSSQLLQDLQALDRLPTRETYEIGIAYCRNQPSRVGIDVIELVTTQACSPAYSAFVGTMGSIVHANSYGGFLGYMDREKGQKSLVYSQHNYEVAFYVPTLAADHAAVLDKAEVLILWNECQQNYRPGSALWASAYKLPHPKASVYIIIDPLDEGLFCVRISAHGSAFESNGSDNGSDTDDTFSGRVLGPLQDGMVVGSEWLGPLIRQTALNAVHVHRLHLRYKHSLGLSSQSPIRPQEKRTKLISAIVSQHMEPMLPGEFYSSLFVPSENVAVE</sequence>
<name>A0A6G0WU68_9STRA</name>
<evidence type="ECO:0000256" key="2">
    <source>
        <dbReference type="SAM" id="MobiDB-lite"/>
    </source>
</evidence>
<dbReference type="PANTHER" id="PTHR21344">
    <property type="entry name" value="RAL GTPASE-ACTIVATING PROTEIN SUBUNIT BETA"/>
    <property type="match status" value="1"/>
</dbReference>
<accession>A0A6G0WU68</accession>
<feature type="domain" description="Rap-GAP" evidence="3">
    <location>
        <begin position="971"/>
        <end position="1217"/>
    </location>
</feature>
<dbReference type="Pfam" id="PF02145">
    <property type="entry name" value="Rap_GAP"/>
    <property type="match status" value="1"/>
</dbReference>
<dbReference type="EMBL" id="VJMJ01000147">
    <property type="protein sequence ID" value="KAF0731076.1"/>
    <property type="molecule type" value="Genomic_DNA"/>
</dbReference>
<dbReference type="AlphaFoldDB" id="A0A6G0WU68"/>
<keyword evidence="1" id="KW-0343">GTPase activation</keyword>
<dbReference type="Proteomes" id="UP000481153">
    <property type="component" value="Unassembled WGS sequence"/>
</dbReference>
<dbReference type="Pfam" id="PF20412">
    <property type="entry name" value="RALGAPB_N"/>
    <property type="match status" value="1"/>
</dbReference>
<dbReference type="GO" id="GO:0005096">
    <property type="term" value="F:GTPase activator activity"/>
    <property type="evidence" value="ECO:0007669"/>
    <property type="project" value="UniProtKB-KW"/>
</dbReference>
<dbReference type="GO" id="GO:0051056">
    <property type="term" value="P:regulation of small GTPase mediated signal transduction"/>
    <property type="evidence" value="ECO:0007669"/>
    <property type="project" value="InterPro"/>
</dbReference>
<dbReference type="VEuPathDB" id="FungiDB:AeMF1_019606"/>
<gene>
    <name evidence="4" type="ORF">Ae201684_011624</name>
</gene>
<dbReference type="PROSITE" id="PS50085">
    <property type="entry name" value="RAPGAP"/>
    <property type="match status" value="1"/>
</dbReference>
<dbReference type="Gene3D" id="3.40.50.11210">
    <property type="entry name" value="Rap/Ran-GAP"/>
    <property type="match status" value="1"/>
</dbReference>
<dbReference type="InterPro" id="IPR039930">
    <property type="entry name" value="RALGAPB"/>
</dbReference>
<dbReference type="SUPFAM" id="SSF48371">
    <property type="entry name" value="ARM repeat"/>
    <property type="match status" value="1"/>
</dbReference>
<feature type="compositionally biased region" description="Low complexity" evidence="2">
    <location>
        <begin position="480"/>
        <end position="494"/>
    </location>
</feature>
<keyword evidence="5" id="KW-1185">Reference proteome</keyword>
<dbReference type="InterPro" id="IPR000331">
    <property type="entry name" value="Rap/Ran_GAP_dom"/>
</dbReference>
<evidence type="ECO:0000313" key="4">
    <source>
        <dbReference type="EMBL" id="KAF0731076.1"/>
    </source>
</evidence>
<evidence type="ECO:0000313" key="5">
    <source>
        <dbReference type="Proteomes" id="UP000481153"/>
    </source>
</evidence>
<dbReference type="SUPFAM" id="SSF111347">
    <property type="entry name" value="Rap/Ran-GAP"/>
    <property type="match status" value="1"/>
</dbReference>
<comment type="caution">
    <text evidence="4">The sequence shown here is derived from an EMBL/GenBank/DDBJ whole genome shotgun (WGS) entry which is preliminary data.</text>
</comment>
<dbReference type="InterPro" id="IPR035974">
    <property type="entry name" value="Rap/Ran-GAP_sf"/>
</dbReference>
<dbReference type="PANTHER" id="PTHR21344:SF1">
    <property type="entry name" value="RAL GTPASE-ACTIVATING PROTEIN SUBUNIT BETA"/>
    <property type="match status" value="1"/>
</dbReference>
<reference evidence="4 5" key="1">
    <citation type="submission" date="2019-07" db="EMBL/GenBank/DDBJ databases">
        <title>Genomics analysis of Aphanomyces spp. identifies a new class of oomycete effector associated with host adaptation.</title>
        <authorList>
            <person name="Gaulin E."/>
        </authorList>
    </citation>
    <scope>NUCLEOTIDE SEQUENCE [LARGE SCALE GENOMIC DNA]</scope>
    <source>
        <strain evidence="4 5">ATCC 201684</strain>
    </source>
</reference>
<evidence type="ECO:0000259" key="3">
    <source>
        <dbReference type="PROSITE" id="PS50085"/>
    </source>
</evidence>
<evidence type="ECO:0000256" key="1">
    <source>
        <dbReference type="ARBA" id="ARBA00022468"/>
    </source>
</evidence>